<reference evidence="1" key="1">
    <citation type="submission" date="2022-03" db="EMBL/GenBank/DDBJ databases">
        <authorList>
            <person name="Sayadi A."/>
        </authorList>
    </citation>
    <scope>NUCLEOTIDE SEQUENCE</scope>
</reference>
<evidence type="ECO:0000313" key="2">
    <source>
        <dbReference type="Proteomes" id="UP001152888"/>
    </source>
</evidence>
<protein>
    <recommendedName>
        <fullName evidence="3">Transposase</fullName>
    </recommendedName>
</protein>
<dbReference type="Proteomes" id="UP001152888">
    <property type="component" value="Unassembled WGS sequence"/>
</dbReference>
<evidence type="ECO:0000313" key="1">
    <source>
        <dbReference type="EMBL" id="CAH1955240.1"/>
    </source>
</evidence>
<dbReference type="AlphaFoldDB" id="A0A9P0JKN1"/>
<dbReference type="InterPro" id="IPR036397">
    <property type="entry name" value="RNaseH_sf"/>
</dbReference>
<gene>
    <name evidence="1" type="ORF">ACAOBT_LOCUS980</name>
</gene>
<dbReference type="GO" id="GO:0003676">
    <property type="term" value="F:nucleic acid binding"/>
    <property type="evidence" value="ECO:0007669"/>
    <property type="project" value="InterPro"/>
</dbReference>
<name>A0A9P0JKN1_ACAOB</name>
<organism evidence="1 2">
    <name type="scientific">Acanthoscelides obtectus</name>
    <name type="common">Bean weevil</name>
    <name type="synonym">Bruchus obtectus</name>
    <dbReference type="NCBI Taxonomy" id="200917"/>
    <lineage>
        <taxon>Eukaryota</taxon>
        <taxon>Metazoa</taxon>
        <taxon>Ecdysozoa</taxon>
        <taxon>Arthropoda</taxon>
        <taxon>Hexapoda</taxon>
        <taxon>Insecta</taxon>
        <taxon>Pterygota</taxon>
        <taxon>Neoptera</taxon>
        <taxon>Endopterygota</taxon>
        <taxon>Coleoptera</taxon>
        <taxon>Polyphaga</taxon>
        <taxon>Cucujiformia</taxon>
        <taxon>Chrysomeloidea</taxon>
        <taxon>Chrysomelidae</taxon>
        <taxon>Bruchinae</taxon>
        <taxon>Bruchini</taxon>
        <taxon>Acanthoscelides</taxon>
    </lineage>
</organism>
<dbReference type="Gene3D" id="3.30.420.10">
    <property type="entry name" value="Ribonuclease H-like superfamily/Ribonuclease H"/>
    <property type="match status" value="3"/>
</dbReference>
<sequence length="629" mass="72456">MIRQFGPQCLTSGQDVVFQQDGAACYTSKKAIKWMEENNVPLLKWVSSSPDLSPIETLWHEMKKVLRQHPAPPHQSTISRWYEELERGRVSLNDDPRVGEPKTAVTQENADAVRKLIIEDRHVTYREIEASLKVSNTSILKILHEELGVRKLQKAARVNLCQKTLDRFNSGNSKNVYSIVIIRSRSVSKKMVATFVSKAGHIATIPLNEQRTITADWYATICLPKVTTKLRKINSERRITLHQDNASSHTAQKTRQYLTEENVDHPPYSPDLSPNNVFTFPKIKNRLPEEAVDAFKNAVLDLPANEWNKCFENWFERMQMCINLLIQEHYKNGAKKENTFRALHSVANLPGRPRSVRTPGNIAVVKESVRDDPKQSTTRRSQELGISRTSLLRILHKDLNVHAYKIQLTQELRRADHFSRRTFSDWLLEHRQIDANFSSKIMFSDEAHFTLNGTVNKQNCRIWANENPREYPEQPMHPQKVTVWCALRSKGIIGPYFFENAAGDAVTVNSERYHVMIADYFLPQLEGMDMDDVYFQQDGATCHTTNVNIHRLQSFFSDRVISRRGNVPWPQDLYVNKPATLQELKNNIIAEINAIEPTMLQNVIENFDHRVDVCKSSRGEHLSDILFHT</sequence>
<keyword evidence="2" id="KW-1185">Reference proteome</keyword>
<comment type="caution">
    <text evidence="1">The sequence shown here is derived from an EMBL/GenBank/DDBJ whole genome shotgun (WGS) entry which is preliminary data.</text>
</comment>
<accession>A0A9P0JKN1</accession>
<proteinExistence type="predicted"/>
<dbReference type="PANTHER" id="PTHR47326:SF1">
    <property type="entry name" value="HTH PSQ-TYPE DOMAIN-CONTAINING PROTEIN"/>
    <property type="match status" value="1"/>
</dbReference>
<evidence type="ECO:0008006" key="3">
    <source>
        <dbReference type="Google" id="ProtNLM"/>
    </source>
</evidence>
<dbReference type="OrthoDB" id="6716714at2759"/>
<dbReference type="EMBL" id="CAKOFQ010006660">
    <property type="protein sequence ID" value="CAH1955240.1"/>
    <property type="molecule type" value="Genomic_DNA"/>
</dbReference>
<dbReference type="PANTHER" id="PTHR47326">
    <property type="entry name" value="TRANSPOSABLE ELEMENT TC3 TRANSPOSASE-LIKE PROTEIN"/>
    <property type="match status" value="1"/>
</dbReference>